<evidence type="ECO:0000313" key="4">
    <source>
        <dbReference type="EnsemblPlants" id="TraesCS6A02G411700.1.cds1"/>
    </source>
</evidence>
<dbReference type="GO" id="GO:0043531">
    <property type="term" value="F:ADP binding"/>
    <property type="evidence" value="ECO:0007669"/>
    <property type="project" value="InterPro"/>
</dbReference>
<reference evidence="4" key="2">
    <citation type="submission" date="2018-10" db="UniProtKB">
        <authorList>
            <consortium name="EnsemblPlants"/>
        </authorList>
    </citation>
    <scope>IDENTIFICATION</scope>
</reference>
<dbReference type="InterPro" id="IPR006553">
    <property type="entry name" value="Leu-rich_rpt_Cys-con_subtyp"/>
</dbReference>
<dbReference type="Pfam" id="PF23559">
    <property type="entry name" value="WHD_DRP"/>
    <property type="match status" value="1"/>
</dbReference>
<dbReference type="SUPFAM" id="SSF52047">
    <property type="entry name" value="RNI-like"/>
    <property type="match status" value="1"/>
</dbReference>
<dbReference type="InterPro" id="IPR032675">
    <property type="entry name" value="LRR_dom_sf"/>
</dbReference>
<name>A0A3B6NY01_WHEAT</name>
<dbReference type="Pfam" id="PF00931">
    <property type="entry name" value="NB-ARC"/>
    <property type="match status" value="1"/>
</dbReference>
<dbReference type="PANTHER" id="PTHR36766:SF73">
    <property type="entry name" value="NB-ARC DOMAIN-CONTAINING PROTEIN"/>
    <property type="match status" value="1"/>
</dbReference>
<dbReference type="Gramene" id="TraesROB_scaffold_005944_01G000200.1">
    <property type="protein sequence ID" value="TraesROB_scaffold_005944_01G000200.1"/>
    <property type="gene ID" value="TraesROB_scaffold_005944_01G000200"/>
</dbReference>
<dbReference type="Gramene" id="TraesCS6A03G1028200.1">
    <property type="protein sequence ID" value="TraesCS6A03G1028200.1.CDS1"/>
    <property type="gene ID" value="TraesCS6A03G1028200"/>
</dbReference>
<organism evidence="4">
    <name type="scientific">Triticum aestivum</name>
    <name type="common">Wheat</name>
    <dbReference type="NCBI Taxonomy" id="4565"/>
    <lineage>
        <taxon>Eukaryota</taxon>
        <taxon>Viridiplantae</taxon>
        <taxon>Streptophyta</taxon>
        <taxon>Embryophyta</taxon>
        <taxon>Tracheophyta</taxon>
        <taxon>Spermatophyta</taxon>
        <taxon>Magnoliopsida</taxon>
        <taxon>Liliopsida</taxon>
        <taxon>Poales</taxon>
        <taxon>Poaceae</taxon>
        <taxon>BOP clade</taxon>
        <taxon>Pooideae</taxon>
        <taxon>Triticodae</taxon>
        <taxon>Triticeae</taxon>
        <taxon>Triticinae</taxon>
        <taxon>Triticum</taxon>
    </lineage>
</organism>
<evidence type="ECO:0000259" key="3">
    <source>
        <dbReference type="Pfam" id="PF23559"/>
    </source>
</evidence>
<dbReference type="Gene3D" id="1.10.8.430">
    <property type="entry name" value="Helical domain of apoptotic protease-activating factors"/>
    <property type="match status" value="1"/>
</dbReference>
<dbReference type="Gramene" id="TraesCLE_scaffold_012562_01G000600.1">
    <property type="protein sequence ID" value="TraesCLE_scaffold_012562_01G000600.1"/>
    <property type="gene ID" value="TraesCLE_scaffold_012562_01G000600"/>
</dbReference>
<dbReference type="InterPro" id="IPR058922">
    <property type="entry name" value="WHD_DRP"/>
</dbReference>
<dbReference type="InterPro" id="IPR042197">
    <property type="entry name" value="Apaf_helical"/>
</dbReference>
<dbReference type="EnsemblPlants" id="TraesCS6A02G411700.1">
    <property type="protein sequence ID" value="TraesCS6A02G411700.1.cds1"/>
    <property type="gene ID" value="TraesCS6A02G411700"/>
</dbReference>
<evidence type="ECO:0000259" key="2">
    <source>
        <dbReference type="Pfam" id="PF00931"/>
    </source>
</evidence>
<dbReference type="SUPFAM" id="SSF52058">
    <property type="entry name" value="L domain-like"/>
    <property type="match status" value="1"/>
</dbReference>
<dbReference type="PRINTS" id="PR00364">
    <property type="entry name" value="DISEASERSIST"/>
</dbReference>
<dbReference type="InterPro" id="IPR002182">
    <property type="entry name" value="NB-ARC"/>
</dbReference>
<dbReference type="InterPro" id="IPR027417">
    <property type="entry name" value="P-loop_NTPase"/>
</dbReference>
<evidence type="ECO:0000313" key="5">
    <source>
        <dbReference type="Proteomes" id="UP000019116"/>
    </source>
</evidence>
<evidence type="ECO:0000256" key="1">
    <source>
        <dbReference type="ARBA" id="ARBA00022821"/>
    </source>
</evidence>
<proteinExistence type="predicted"/>
<dbReference type="PANTHER" id="PTHR36766">
    <property type="entry name" value="PLANT BROAD-SPECTRUM MILDEW RESISTANCE PROTEIN RPW8"/>
    <property type="match status" value="1"/>
</dbReference>
<dbReference type="OrthoDB" id="683516at2759"/>
<dbReference type="Gramene" id="TraesSYM6A03G03356230.1">
    <property type="protein sequence ID" value="TraesSYM6A03G03356230.1.CDS1"/>
    <property type="gene ID" value="TraesSYM6A03G03356230"/>
</dbReference>
<dbReference type="Gene3D" id="3.40.50.300">
    <property type="entry name" value="P-loop containing nucleotide triphosphate hydrolases"/>
    <property type="match status" value="1"/>
</dbReference>
<keyword evidence="5" id="KW-1185">Reference proteome</keyword>
<keyword evidence="1" id="KW-0611">Plant defense</keyword>
<dbReference type="SMART" id="SM00367">
    <property type="entry name" value="LRR_CC"/>
    <property type="match status" value="4"/>
</dbReference>
<dbReference type="SUPFAM" id="SSF52540">
    <property type="entry name" value="P-loop containing nucleoside triphosphate hydrolases"/>
    <property type="match status" value="1"/>
</dbReference>
<dbReference type="OMA" id="LEIRWCK"/>
<dbReference type="Proteomes" id="UP000019116">
    <property type="component" value="Chromosome 6A"/>
</dbReference>
<reference evidence="4" key="1">
    <citation type="submission" date="2018-08" db="EMBL/GenBank/DDBJ databases">
        <authorList>
            <person name="Rossello M."/>
        </authorList>
    </citation>
    <scope>NUCLEOTIDE SEQUENCE [LARGE SCALE GENOMIC DNA]</scope>
    <source>
        <strain evidence="4">cv. Chinese Spring</strain>
    </source>
</reference>
<feature type="domain" description="NB-ARC" evidence="2">
    <location>
        <begin position="25"/>
        <end position="110"/>
    </location>
</feature>
<dbReference type="Gramene" id="TraesCS6A02G411700.1">
    <property type="protein sequence ID" value="TraesCS6A02G411700.1.cds1"/>
    <property type="gene ID" value="TraesCS6A02G411700"/>
</dbReference>
<protein>
    <submittedName>
        <fullName evidence="4">Uncharacterized protein</fullName>
    </submittedName>
</protein>
<accession>A0A3B6NY01</accession>
<sequence length="1055" mass="119012">MRLTREMLDYVSHETHDGLCSFPKLQEVLKGHFKSKRVLLILDDVWEAMDDGRWKKLLAPFNSNGAAGNMIILTTRKPSIAKRRGTTGPINLHGLDNDDFWLLFKACAFGDENYKEQASLSDLGHEIAKKLKGNPLAAQTAGALLKDHLTVDHWSNILKTEGWKSLQHTGGIMSSLKLSYDELPYLMQQCCSYCSIFPYGYEFHAEELVHLWISQGFVKSDHSSNSLEEMGRYYLIYLVNLGLFEEVEGRTCYVMCSLIYDFARLVSRTECAALDGLQCSGILPTIHHLSIVTNSVYQRDHQTGNIPRNERFEFRLQNIVASVRKLRTLVLIGEYDSFFFKAFQDVFEKAHNLRLLQMSATSACFNSFLCSLANPTHLRYLKIQDGHTEQKASPHILSKVFHLQVLDVTFFKPLHTVLLEDCGELRISLEMLRFLKRLKLSNMQRVSEVSIPSLEELVLDGMPDLQTCSCTSVGDMKSSLRVLEIRRCPLLEVFDLFQKGGNYGIEHKSWLPSLRKLIVCDCPRLQVHTALPPSATFSELSINEVSTIMAMEGSSMEKLKISGDKLLCDTLDDKILAFHNLKDIKYLEILNCKSLTSISFKGLSQLISLKSFKIVHCKELFSLDDVLEQTHDNMIIANEDVLTALESLDIIRCGITGKWLSLMLRHSPTLKELYLYDCPQLKQLKIEEEGNVQPNLLPAFEASSSGYADGVVHIPLNLRKIKIGRCPHIIFDGSREGFTSSSQVENRRCLLPQSLEHLDWSDYSRETLLPCFVGNLMWLKKLNVRNGRSLQYLKLDSCKALEELEIRDCNQLVTLEGMRSLGTLMSLKLSYNSRLKSLQLHSCMSLERLEIWFCSSLVTLEGLRSLVKLKHLLILKSSALGLGSLVNLKHLEILDSPALDSLTALESTEPAGGISSHSHELFPALESLAIDDLSPLNMSFCKGLTCLRSLRLVYSDARRLTDEQERALLLLSSLQKLGFYACKGLVHLPAGLGGLPSMKKLEIRWCKQISGLPNAGLPPSLEKLVIRYCSVELSEQCRSLATSKLEVKIDGDYVN</sequence>
<dbReference type="STRING" id="4565.A0A3B6NY01"/>
<dbReference type="AlphaFoldDB" id="A0A3B6NY01"/>
<feature type="domain" description="Disease resistance protein winged helix" evidence="3">
    <location>
        <begin position="196"/>
        <end position="263"/>
    </location>
</feature>
<dbReference type="Gene3D" id="3.80.10.10">
    <property type="entry name" value="Ribonuclease Inhibitor"/>
    <property type="match status" value="4"/>
</dbReference>